<feature type="region of interest" description="Disordered" evidence="2">
    <location>
        <begin position="1"/>
        <end position="50"/>
    </location>
</feature>
<proteinExistence type="inferred from homology"/>
<evidence type="ECO:0000256" key="1">
    <source>
        <dbReference type="ARBA" id="ARBA00006545"/>
    </source>
</evidence>
<evidence type="ECO:0000313" key="4">
    <source>
        <dbReference type="Proteomes" id="UP000030641"/>
    </source>
</evidence>
<gene>
    <name evidence="3" type="ORF">AUEXF2481DRAFT_36641</name>
</gene>
<dbReference type="InterPro" id="IPR026847">
    <property type="entry name" value="VPS13"/>
</dbReference>
<dbReference type="OrthoDB" id="428159at2759"/>
<dbReference type="HOGENOM" id="CLU_789841_0_0_1"/>
<evidence type="ECO:0000313" key="3">
    <source>
        <dbReference type="EMBL" id="KEQ98145.1"/>
    </source>
</evidence>
<name>A0A074YKG0_AURSE</name>
<dbReference type="PANTHER" id="PTHR16166:SF93">
    <property type="entry name" value="INTERMEMBRANE LIPID TRANSFER PROTEIN VPS13"/>
    <property type="match status" value="1"/>
</dbReference>
<dbReference type="InParanoid" id="A0A074YKG0"/>
<evidence type="ECO:0000256" key="2">
    <source>
        <dbReference type="SAM" id="MobiDB-lite"/>
    </source>
</evidence>
<organism evidence="3 4">
    <name type="scientific">Aureobasidium subglaciale (strain EXF-2481)</name>
    <name type="common">Aureobasidium pullulans var. subglaciale</name>
    <dbReference type="NCBI Taxonomy" id="1043005"/>
    <lineage>
        <taxon>Eukaryota</taxon>
        <taxon>Fungi</taxon>
        <taxon>Dikarya</taxon>
        <taxon>Ascomycota</taxon>
        <taxon>Pezizomycotina</taxon>
        <taxon>Dothideomycetes</taxon>
        <taxon>Dothideomycetidae</taxon>
        <taxon>Dothideales</taxon>
        <taxon>Saccotheciaceae</taxon>
        <taxon>Aureobasidium</taxon>
    </lineage>
</organism>
<evidence type="ECO:0008006" key="5">
    <source>
        <dbReference type="Google" id="ProtNLM"/>
    </source>
</evidence>
<dbReference type="STRING" id="1043005.A0A074YKG0"/>
<feature type="region of interest" description="Disordered" evidence="2">
    <location>
        <begin position="240"/>
        <end position="271"/>
    </location>
</feature>
<sequence length="344" mass="36819">MVTQFEEANGAERPADLSEKSNHEERSEVSQEHPPSYEESERADSETETHFDVTHAATASTSICPLACCNNHLQTSGSTADNSDTIHQPFDSEFCSTPIEAFLESPSSRSNPFLNTAIAVTNAINNIPCLYGDTHVTPPPQITGITSGLKQGTKALAYGFGSGFTGIVTQALRDGRKDGVVGFAKGLIRGSLGVVVKPTIAAVSFVGCTTRGFYHEFETKNGKPREGRYDIGLSASSGTLGASHDESGSFLAPKQDTSSLRRLGPGNKHSDTRSRLFVDELAVDKESSHRASTASSLPGRFIRDSVAQMTDQRYSGVIEQGLMAVGMIGSRQITVERPDRKGSN</sequence>
<dbReference type="AlphaFoldDB" id="A0A074YKG0"/>
<dbReference type="GO" id="GO:0006623">
    <property type="term" value="P:protein targeting to vacuole"/>
    <property type="evidence" value="ECO:0007669"/>
    <property type="project" value="TreeGrafter"/>
</dbReference>
<dbReference type="Proteomes" id="UP000030641">
    <property type="component" value="Unassembled WGS sequence"/>
</dbReference>
<protein>
    <recommendedName>
        <fullName evidence="5">Autophagy-related protein 2/VPS13 C-terminal domain-containing protein</fullName>
    </recommendedName>
</protein>
<accession>A0A074YKG0</accession>
<comment type="similarity">
    <text evidence="1">Belongs to the VPS13 family.</text>
</comment>
<dbReference type="GO" id="GO:0045053">
    <property type="term" value="P:protein retention in Golgi apparatus"/>
    <property type="evidence" value="ECO:0007669"/>
    <property type="project" value="TreeGrafter"/>
</dbReference>
<reference evidence="3 4" key="1">
    <citation type="journal article" date="2014" name="BMC Genomics">
        <title>Genome sequencing of four Aureobasidium pullulans varieties: biotechnological potential, stress tolerance, and description of new species.</title>
        <authorList>
            <person name="Gostin Ar C."/>
            <person name="Ohm R.A."/>
            <person name="Kogej T."/>
            <person name="Sonjak S."/>
            <person name="Turk M."/>
            <person name="Zajc J."/>
            <person name="Zalar P."/>
            <person name="Grube M."/>
            <person name="Sun H."/>
            <person name="Han J."/>
            <person name="Sharma A."/>
            <person name="Chiniquy J."/>
            <person name="Ngan C.Y."/>
            <person name="Lipzen A."/>
            <person name="Barry K."/>
            <person name="Grigoriev I.V."/>
            <person name="Gunde-Cimerman N."/>
        </authorList>
    </citation>
    <scope>NUCLEOTIDE SEQUENCE [LARGE SCALE GENOMIC DNA]</scope>
    <source>
        <strain evidence="3 4">EXF-2481</strain>
    </source>
</reference>
<keyword evidence="4" id="KW-1185">Reference proteome</keyword>
<dbReference type="PANTHER" id="PTHR16166">
    <property type="entry name" value="VACUOLAR PROTEIN SORTING-ASSOCIATED PROTEIN VPS13"/>
    <property type="match status" value="1"/>
</dbReference>
<feature type="compositionally biased region" description="Basic and acidic residues" evidence="2">
    <location>
        <begin position="13"/>
        <end position="50"/>
    </location>
</feature>
<dbReference type="GeneID" id="25365625"/>
<dbReference type="RefSeq" id="XP_013346795.1">
    <property type="nucleotide sequence ID" value="XM_013491341.1"/>
</dbReference>
<dbReference type="EMBL" id="KL584752">
    <property type="protein sequence ID" value="KEQ98145.1"/>
    <property type="molecule type" value="Genomic_DNA"/>
</dbReference>